<name>K8EIR3_9CHLO</name>
<dbReference type="EMBL" id="FO082269">
    <property type="protein sequence ID" value="CCO18072.1"/>
    <property type="molecule type" value="Genomic_DNA"/>
</dbReference>
<proteinExistence type="predicted"/>
<dbReference type="GeneID" id="19013338"/>
<organism evidence="2 3">
    <name type="scientific">Bathycoccus prasinos</name>
    <dbReference type="NCBI Taxonomy" id="41875"/>
    <lineage>
        <taxon>Eukaryota</taxon>
        <taxon>Viridiplantae</taxon>
        <taxon>Chlorophyta</taxon>
        <taxon>Mamiellophyceae</taxon>
        <taxon>Mamiellales</taxon>
        <taxon>Bathycoccaceae</taxon>
        <taxon>Bathycoccus</taxon>
    </lineage>
</organism>
<gene>
    <name evidence="2" type="ordered locus">Bathy10g02620</name>
</gene>
<feature type="compositionally biased region" description="Basic residues" evidence="1">
    <location>
        <begin position="33"/>
        <end position="43"/>
    </location>
</feature>
<dbReference type="Proteomes" id="UP000198341">
    <property type="component" value="Chromosome 10"/>
</dbReference>
<keyword evidence="3" id="KW-1185">Reference proteome</keyword>
<evidence type="ECO:0000256" key="1">
    <source>
        <dbReference type="SAM" id="MobiDB-lite"/>
    </source>
</evidence>
<feature type="compositionally biased region" description="Basic and acidic residues" evidence="1">
    <location>
        <begin position="1"/>
        <end position="19"/>
    </location>
</feature>
<dbReference type="AlphaFoldDB" id="K8EIR3"/>
<protein>
    <submittedName>
        <fullName evidence="2">Uncharacterized protein</fullName>
    </submittedName>
</protein>
<feature type="region of interest" description="Disordered" evidence="1">
    <location>
        <begin position="1"/>
        <end position="51"/>
    </location>
</feature>
<evidence type="ECO:0000313" key="3">
    <source>
        <dbReference type="Proteomes" id="UP000198341"/>
    </source>
</evidence>
<accession>K8EIR3</accession>
<sequence length="404" mass="45267">MNKDEKRREEKGVLRKRTVEGSSSAKKTTTVTTKKKTKKKKDKKKEEERKSIKEVSSSSSGFLKSEWFQSWLGRVLIYMFVLVAVRTLKFWNARKEGNGSGLKRTTGGGGGRRYDNYGKSTCDAIQCDFARAQLKRITREAFRGTAVCAFEQIESNTRYNRDGGRSIDENSGGFESGDDLADTFNANSNKPLVLALVSDDQSDFDSILAPGSTRNPFKMAEKKGCFKRLIVNDPYESSLKTSSRSKNNNNLSDPREIAERKGEIQKELSKFFIECGKKTGGGVVYVRMAKHINVKLLPALLPAFSENGGYTVDGELVPSKDFVFVLEVLKPIVEKSSAFSRERSEYTKALKSGNEATFTRIVKSKLAFYWGVDEEDESLSANALAMRRRVDYVVPVSVVFNKNI</sequence>
<evidence type="ECO:0000313" key="2">
    <source>
        <dbReference type="EMBL" id="CCO18072.1"/>
    </source>
</evidence>
<reference evidence="2 3" key="1">
    <citation type="submission" date="2011-10" db="EMBL/GenBank/DDBJ databases">
        <authorList>
            <person name="Genoscope - CEA"/>
        </authorList>
    </citation>
    <scope>NUCLEOTIDE SEQUENCE [LARGE SCALE GENOMIC DNA]</scope>
    <source>
        <strain evidence="2 3">RCC 1105</strain>
    </source>
</reference>
<feature type="compositionally biased region" description="Low complexity" evidence="1">
    <location>
        <begin position="22"/>
        <end position="32"/>
    </location>
</feature>
<dbReference type="RefSeq" id="XP_007510539.1">
    <property type="nucleotide sequence ID" value="XM_007510477.1"/>
</dbReference>
<dbReference type="KEGG" id="bpg:Bathy10g02620"/>